<feature type="chain" id="PRO_5007377838" evidence="2">
    <location>
        <begin position="26"/>
        <end position="202"/>
    </location>
</feature>
<sequence length="202" mass="21594">MKNSLKMLALGTATAMAFASAPALAQDSFVGLTWGETSNNMDRSSSLKRNPLAPSLDSAINNDSTWGVRGGMQDETGRMYMTYDYVSDSARGYKLRQQNLLGSYDLFLPIADNTRLFGGVTAGLVKLTQDSPGLHRDSDIGVAGGVQAGVLHQLNAPVSLEAGYRYLRTTADVSVNARDGSVGGSADLKSSEQLYLGLNYHF</sequence>
<protein>
    <submittedName>
        <fullName evidence="4">PhoP/Q and low Mg2+ inducible outer membrane protein H1</fullName>
    </submittedName>
</protein>
<proteinExistence type="predicted"/>
<dbReference type="EMBL" id="LM997413">
    <property type="protein sequence ID" value="CEA03415.1"/>
    <property type="molecule type" value="Genomic_DNA"/>
</dbReference>
<evidence type="ECO:0000256" key="1">
    <source>
        <dbReference type="ARBA" id="ARBA00022729"/>
    </source>
</evidence>
<feature type="signal peptide" evidence="2">
    <location>
        <begin position="1"/>
        <end position="25"/>
    </location>
</feature>
<dbReference type="InterPro" id="IPR011250">
    <property type="entry name" value="OMP/PagP_B-barrel"/>
</dbReference>
<accession>A0A078MAU6</accession>
<dbReference type="SUPFAM" id="SSF56925">
    <property type="entry name" value="OMPA-like"/>
    <property type="match status" value="1"/>
</dbReference>
<organism evidence="4">
    <name type="scientific">Pseudomonas saudimassiliensis</name>
    <dbReference type="NCBI Taxonomy" id="1461581"/>
    <lineage>
        <taxon>Bacteria</taxon>
        <taxon>Pseudomonadati</taxon>
        <taxon>Pseudomonadota</taxon>
        <taxon>Gammaproteobacteria</taxon>
        <taxon>Pseudomonadales</taxon>
        <taxon>Pseudomonadaceae</taxon>
        <taxon>Pseudomonas</taxon>
    </lineage>
</organism>
<dbReference type="PATRIC" id="fig|1461581.3.peg.1086"/>
<gene>
    <name evidence="4" type="primary">oprH</name>
    <name evidence="4" type="ORF">BN1049_01110</name>
</gene>
<evidence type="ECO:0000313" key="4">
    <source>
        <dbReference type="EMBL" id="CEA03415.1"/>
    </source>
</evidence>
<dbReference type="Pfam" id="PF13505">
    <property type="entry name" value="OMP_b-brl"/>
    <property type="match status" value="1"/>
</dbReference>
<keyword evidence="1 2" id="KW-0732">Signal</keyword>
<dbReference type="AlphaFoldDB" id="A0A078MAU6"/>
<dbReference type="OrthoDB" id="6896482at2"/>
<evidence type="ECO:0000259" key="3">
    <source>
        <dbReference type="Pfam" id="PF13505"/>
    </source>
</evidence>
<reference evidence="4" key="1">
    <citation type="submission" date="2014-07" db="EMBL/GenBank/DDBJ databases">
        <authorList>
            <person name="Urmite Genomes Urmite Genomes"/>
        </authorList>
    </citation>
    <scope>NUCLEOTIDE SEQUENCE</scope>
    <source>
        <strain evidence="4">12M76_air</strain>
    </source>
</reference>
<dbReference type="RefSeq" id="WP_044498716.1">
    <property type="nucleotide sequence ID" value="NZ_LK391969.1"/>
</dbReference>
<dbReference type="Gene3D" id="2.40.160.20">
    <property type="match status" value="1"/>
</dbReference>
<name>A0A078MAU6_9PSED</name>
<dbReference type="InterPro" id="IPR027385">
    <property type="entry name" value="Beta-barrel_OMP"/>
</dbReference>
<feature type="domain" description="Outer membrane protein beta-barrel" evidence="3">
    <location>
        <begin position="12"/>
        <end position="202"/>
    </location>
</feature>
<dbReference type="EMBL" id="LK391969">
    <property type="protein sequence ID" value="CEF26183.1"/>
    <property type="molecule type" value="Genomic_DNA"/>
</dbReference>
<evidence type="ECO:0000256" key="2">
    <source>
        <dbReference type="SAM" id="SignalP"/>
    </source>
</evidence>